<gene>
    <name evidence="3" type="ORF">AJ80_09207</name>
</gene>
<name>A0A2B7WUC3_POLH7</name>
<dbReference type="EMBL" id="PDNA01000257">
    <property type="protein sequence ID" value="PGH00199.1"/>
    <property type="molecule type" value="Genomic_DNA"/>
</dbReference>
<dbReference type="CDD" id="cd02325">
    <property type="entry name" value="R3H"/>
    <property type="match status" value="1"/>
</dbReference>
<evidence type="ECO:0000313" key="4">
    <source>
        <dbReference type="Proteomes" id="UP000224634"/>
    </source>
</evidence>
<dbReference type="SUPFAM" id="SSF82708">
    <property type="entry name" value="R3H domain"/>
    <property type="match status" value="1"/>
</dbReference>
<dbReference type="PANTHER" id="PTHR32019">
    <property type="entry name" value="R3H DOMAIN-CONTAINING PROTEIN 4"/>
    <property type="match status" value="1"/>
</dbReference>
<keyword evidence="4" id="KW-1185">Reference proteome</keyword>
<dbReference type="PANTHER" id="PTHR32019:SF2">
    <property type="entry name" value="R3H DOMAIN-CONTAINING PROTEIN 4"/>
    <property type="match status" value="1"/>
</dbReference>
<feature type="compositionally biased region" description="Polar residues" evidence="1">
    <location>
        <begin position="235"/>
        <end position="245"/>
    </location>
</feature>
<feature type="region of interest" description="Disordered" evidence="1">
    <location>
        <begin position="44"/>
        <end position="75"/>
    </location>
</feature>
<dbReference type="Proteomes" id="UP000224634">
    <property type="component" value="Unassembled WGS sequence"/>
</dbReference>
<dbReference type="InterPro" id="IPR039629">
    <property type="entry name" value="R3HDM4"/>
</dbReference>
<evidence type="ECO:0000256" key="1">
    <source>
        <dbReference type="SAM" id="MobiDB-lite"/>
    </source>
</evidence>
<dbReference type="AlphaFoldDB" id="A0A2B7WUC3"/>
<feature type="region of interest" description="Disordered" evidence="1">
    <location>
        <begin position="225"/>
        <end position="286"/>
    </location>
</feature>
<dbReference type="Pfam" id="PF13902">
    <property type="entry name" value="R3H-assoc"/>
    <property type="match status" value="1"/>
</dbReference>
<dbReference type="GO" id="GO:0003676">
    <property type="term" value="F:nucleic acid binding"/>
    <property type="evidence" value="ECO:0007669"/>
    <property type="project" value="InterPro"/>
</dbReference>
<reference evidence="3 4" key="1">
    <citation type="submission" date="2017-10" db="EMBL/GenBank/DDBJ databases">
        <title>Comparative genomics in systemic dimorphic fungi from Ajellomycetaceae.</title>
        <authorList>
            <person name="Munoz J.F."/>
            <person name="Mcewen J.G."/>
            <person name="Clay O.K."/>
            <person name="Cuomo C.A."/>
        </authorList>
    </citation>
    <scope>NUCLEOTIDE SEQUENCE [LARGE SCALE GENOMIC DNA]</scope>
    <source>
        <strain evidence="3 4">UAMH7299</strain>
    </source>
</reference>
<evidence type="ECO:0000259" key="2">
    <source>
        <dbReference type="Pfam" id="PF13902"/>
    </source>
</evidence>
<protein>
    <recommendedName>
        <fullName evidence="2">R3H-associated N-terminal domain-containing protein</fullName>
    </recommendedName>
</protein>
<dbReference type="OrthoDB" id="10256743at2759"/>
<feature type="domain" description="R3H-associated N-terminal" evidence="2">
    <location>
        <begin position="93"/>
        <end position="200"/>
    </location>
</feature>
<sequence>MAIHPTLSPGQGTLTPQQAIDISVWTDQAAQSLQAINLSATESVNNTPSARGRSASLTIPLDSEHPTPGTPTPLRLKSVRVDAPPVVATYGRREPIRRDSLKRREALLKGKEGSRRRQRWENDRLLNNPWAQAPSAHDWQIQPTYPRHGTCPYYLAHLWEARLAAREHKHSAKNKSASSKTAANESWNQIPKELRMRLKHARAARGMLQDLEEDIRNFLQQWAEKQEKLQGQGPEDQTSSNTQTGVNDEDDDEDVVVFVGRKAQAKDPIGQKQNQRKPSEDKGASQGEYGEKLIFESLEDDQGAGFGRWLVHSLAQYYGLRTWSVTVGNPPRREAYVGIDHTSLKLRSTRNTVRIKSGHHGPMVSTDGMLPRPLWVSV</sequence>
<proteinExistence type="predicted"/>
<comment type="caution">
    <text evidence="3">The sequence shown here is derived from an EMBL/GenBank/DDBJ whole genome shotgun (WGS) entry which is preliminary data.</text>
</comment>
<evidence type="ECO:0000313" key="3">
    <source>
        <dbReference type="EMBL" id="PGH00199.1"/>
    </source>
</evidence>
<accession>A0A2B7WUC3</accession>
<dbReference type="InterPro" id="IPR025952">
    <property type="entry name" value="R3H-assoc_dom"/>
</dbReference>
<feature type="compositionally biased region" description="Basic and acidic residues" evidence="1">
    <location>
        <begin position="277"/>
        <end position="286"/>
    </location>
</feature>
<organism evidence="3 4">
    <name type="scientific">Polytolypa hystricis (strain UAMH7299)</name>
    <dbReference type="NCBI Taxonomy" id="1447883"/>
    <lineage>
        <taxon>Eukaryota</taxon>
        <taxon>Fungi</taxon>
        <taxon>Dikarya</taxon>
        <taxon>Ascomycota</taxon>
        <taxon>Pezizomycotina</taxon>
        <taxon>Eurotiomycetes</taxon>
        <taxon>Eurotiomycetidae</taxon>
        <taxon>Onygenales</taxon>
        <taxon>Onygenales incertae sedis</taxon>
        <taxon>Polytolypa</taxon>
    </lineage>
</organism>
<dbReference type="InterPro" id="IPR036867">
    <property type="entry name" value="R3H_dom_sf"/>
</dbReference>